<organism evidence="1 2">
    <name type="scientific">Mycolicibacter heraklionensis</name>
    <dbReference type="NCBI Taxonomy" id="512402"/>
    <lineage>
        <taxon>Bacteria</taxon>
        <taxon>Bacillati</taxon>
        <taxon>Actinomycetota</taxon>
        <taxon>Actinomycetes</taxon>
        <taxon>Mycobacteriales</taxon>
        <taxon>Mycobacteriaceae</taxon>
        <taxon>Mycolicibacter</taxon>
    </lineage>
</organism>
<dbReference type="Proteomes" id="UP000093712">
    <property type="component" value="Unassembled WGS sequence"/>
</dbReference>
<gene>
    <name evidence="1" type="ORF">A5649_17070</name>
</gene>
<accession>A0AA91IZ66</accession>
<name>A0AA91IZ66_9MYCO</name>
<comment type="caution">
    <text evidence="1">The sequence shown here is derived from an EMBL/GenBank/DDBJ whole genome shotgun (WGS) entry which is preliminary data.</text>
</comment>
<reference evidence="1 2" key="1">
    <citation type="submission" date="2016-06" db="EMBL/GenBank/DDBJ databases">
        <authorList>
            <person name="Sutton G."/>
            <person name="Brinkac L."/>
            <person name="Sanka R."/>
            <person name="Adams M."/>
            <person name="Lau E."/>
            <person name="Garcia-Basteiro A."/>
            <person name="Lopez-Varela E."/>
            <person name="Palencia S."/>
        </authorList>
    </citation>
    <scope>NUCLEOTIDE SEQUENCE [LARGE SCALE GENOMIC DNA]</scope>
    <source>
        <strain evidence="1 2">1211594.5</strain>
    </source>
</reference>
<dbReference type="AlphaFoldDB" id="A0AA91IZ66"/>
<sequence length="83" mass="9418">MAWPHRTETTVFPESSPAEISRSAIQNYYREVKLAKDLVVQAASDTAALPIRIDIERVNFPSALIFRVRTKDGQPHRLLTRLG</sequence>
<protein>
    <submittedName>
        <fullName evidence="1">Uncharacterized protein</fullName>
    </submittedName>
</protein>
<evidence type="ECO:0000313" key="2">
    <source>
        <dbReference type="Proteomes" id="UP000093712"/>
    </source>
</evidence>
<evidence type="ECO:0000313" key="1">
    <source>
        <dbReference type="EMBL" id="OBK87775.1"/>
    </source>
</evidence>
<dbReference type="EMBL" id="LZME01000037">
    <property type="protein sequence ID" value="OBK87775.1"/>
    <property type="molecule type" value="Genomic_DNA"/>
</dbReference>
<proteinExistence type="predicted"/>